<keyword evidence="2" id="KW-1185">Reference proteome</keyword>
<organism evidence="1 2">
    <name type="scientific">Neotoma lepida</name>
    <name type="common">Desert woodrat</name>
    <dbReference type="NCBI Taxonomy" id="56216"/>
    <lineage>
        <taxon>Eukaryota</taxon>
        <taxon>Metazoa</taxon>
        <taxon>Chordata</taxon>
        <taxon>Craniata</taxon>
        <taxon>Vertebrata</taxon>
        <taxon>Euteleostomi</taxon>
        <taxon>Mammalia</taxon>
        <taxon>Eutheria</taxon>
        <taxon>Euarchontoglires</taxon>
        <taxon>Glires</taxon>
        <taxon>Rodentia</taxon>
        <taxon>Myomorpha</taxon>
        <taxon>Muroidea</taxon>
        <taxon>Cricetidae</taxon>
        <taxon>Neotominae</taxon>
        <taxon>Neotoma</taxon>
    </lineage>
</organism>
<feature type="non-terminal residue" evidence="1">
    <location>
        <position position="112"/>
    </location>
</feature>
<name>A0A1A6HIL2_NEOLE</name>
<dbReference type="AlphaFoldDB" id="A0A1A6HIL2"/>
<sequence>LRETQSLRNSLNEVLDAVNSFQRPGAVVRRFLAGAHLPNGLRHHSERDLVHGLELRLSKMKQQEKKKNHLELCNGFASQNVRRKRTFLFHLFPRPEHSVLLCITYCFPVSLF</sequence>
<evidence type="ECO:0000313" key="2">
    <source>
        <dbReference type="Proteomes" id="UP000092124"/>
    </source>
</evidence>
<comment type="caution">
    <text evidence="1">The sequence shown here is derived from an EMBL/GenBank/DDBJ whole genome shotgun (WGS) entry which is preliminary data.</text>
</comment>
<proteinExistence type="predicted"/>
<gene>
    <name evidence="1" type="ORF">A6R68_19219</name>
</gene>
<feature type="non-terminal residue" evidence="1">
    <location>
        <position position="1"/>
    </location>
</feature>
<dbReference type="EMBL" id="LZPO01027437">
    <property type="protein sequence ID" value="OBS78393.1"/>
    <property type="molecule type" value="Genomic_DNA"/>
</dbReference>
<dbReference type="Proteomes" id="UP000092124">
    <property type="component" value="Unassembled WGS sequence"/>
</dbReference>
<protein>
    <submittedName>
        <fullName evidence="1">Uncharacterized protein</fullName>
    </submittedName>
</protein>
<accession>A0A1A6HIL2</accession>
<reference evidence="1 2" key="1">
    <citation type="submission" date="2016-06" db="EMBL/GenBank/DDBJ databases">
        <title>The Draft Genome Sequence and Annotation of the Desert Woodrat Neotoma lepida.</title>
        <authorList>
            <person name="Campbell M."/>
            <person name="Oakeson K.F."/>
            <person name="Yandell M."/>
            <person name="Halpert J.R."/>
            <person name="Dearing D."/>
        </authorList>
    </citation>
    <scope>NUCLEOTIDE SEQUENCE [LARGE SCALE GENOMIC DNA]</scope>
    <source>
        <strain evidence="1">417</strain>
        <tissue evidence="1">Liver</tissue>
    </source>
</reference>
<evidence type="ECO:0000313" key="1">
    <source>
        <dbReference type="EMBL" id="OBS78393.1"/>
    </source>
</evidence>